<dbReference type="PANTHER" id="PTHR21047">
    <property type="entry name" value="DTDP-6-DEOXY-D-GLUCOSE-3,5 EPIMERASE"/>
    <property type="match status" value="1"/>
</dbReference>
<dbReference type="RefSeq" id="WP_377138142.1">
    <property type="nucleotide sequence ID" value="NZ_JBHSFI010000005.1"/>
</dbReference>
<evidence type="ECO:0000313" key="2">
    <source>
        <dbReference type="EMBL" id="MFC4630449.1"/>
    </source>
</evidence>
<comment type="similarity">
    <text evidence="1">Belongs to the dTDP-4-dehydrorhamnose 3,5-epimerase family.</text>
</comment>
<dbReference type="Proteomes" id="UP001596011">
    <property type="component" value="Unassembled WGS sequence"/>
</dbReference>
<dbReference type="PANTHER" id="PTHR21047:SF2">
    <property type="entry name" value="THYMIDINE DIPHOSPHO-4-KETO-RHAMNOSE 3,5-EPIMERASE"/>
    <property type="match status" value="1"/>
</dbReference>
<dbReference type="Pfam" id="PF00908">
    <property type="entry name" value="dTDP_sugar_isom"/>
    <property type="match status" value="1"/>
</dbReference>
<dbReference type="Gene3D" id="2.60.120.10">
    <property type="entry name" value="Jelly Rolls"/>
    <property type="match status" value="1"/>
</dbReference>
<dbReference type="EMBL" id="JBHSFI010000005">
    <property type="protein sequence ID" value="MFC4630449.1"/>
    <property type="molecule type" value="Genomic_DNA"/>
</dbReference>
<gene>
    <name evidence="2" type="ORF">ACFO6V_19550</name>
</gene>
<dbReference type="InterPro" id="IPR011051">
    <property type="entry name" value="RmlC_Cupin_sf"/>
</dbReference>
<dbReference type="SUPFAM" id="SSF51182">
    <property type="entry name" value="RmlC-like cupins"/>
    <property type="match status" value="1"/>
</dbReference>
<dbReference type="InterPro" id="IPR000888">
    <property type="entry name" value="RmlC-like"/>
</dbReference>
<sequence>MKYRELTVPGAFEITPKQFGDPRGVFLEAFKASPFADAVGHSFDLQQVNTSVSAAGVLRGIHFADVPPSQAKYVMCAKGAVLDVVVDIRVGSPTFGTWDTVLLDDVDRKAIYLSEGLGHAFMSLEDGSTVVYLCSTGYAPGREHGIHPLDPALDIQWPTTARDGTPITPQLSEKDEAAPTLAEARAQGLLPTMEAVTAHLTTLQRR</sequence>
<evidence type="ECO:0000313" key="3">
    <source>
        <dbReference type="Proteomes" id="UP001596011"/>
    </source>
</evidence>
<keyword evidence="3" id="KW-1185">Reference proteome</keyword>
<dbReference type="InterPro" id="IPR014710">
    <property type="entry name" value="RmlC-like_jellyroll"/>
</dbReference>
<organism evidence="2 3">
    <name type="scientific">Promicromonospora alba</name>
    <dbReference type="NCBI Taxonomy" id="1616110"/>
    <lineage>
        <taxon>Bacteria</taxon>
        <taxon>Bacillati</taxon>
        <taxon>Actinomycetota</taxon>
        <taxon>Actinomycetes</taxon>
        <taxon>Micrococcales</taxon>
        <taxon>Promicromonosporaceae</taxon>
        <taxon>Promicromonospora</taxon>
    </lineage>
</organism>
<name>A0ABV9HJL1_9MICO</name>
<proteinExistence type="inferred from homology"/>
<comment type="caution">
    <text evidence="2">The sequence shown here is derived from an EMBL/GenBank/DDBJ whole genome shotgun (WGS) entry which is preliminary data.</text>
</comment>
<accession>A0ABV9HJL1</accession>
<dbReference type="CDD" id="cd00438">
    <property type="entry name" value="cupin_RmlC"/>
    <property type="match status" value="1"/>
</dbReference>
<protein>
    <submittedName>
        <fullName evidence="2">dTDP-4-dehydrorhamnose 3,5-epimerase family protein</fullName>
    </submittedName>
</protein>
<reference evidence="3" key="1">
    <citation type="journal article" date="2019" name="Int. J. Syst. Evol. Microbiol.">
        <title>The Global Catalogue of Microorganisms (GCM) 10K type strain sequencing project: providing services to taxonomists for standard genome sequencing and annotation.</title>
        <authorList>
            <consortium name="The Broad Institute Genomics Platform"/>
            <consortium name="The Broad Institute Genome Sequencing Center for Infectious Disease"/>
            <person name="Wu L."/>
            <person name="Ma J."/>
        </authorList>
    </citation>
    <scope>NUCLEOTIDE SEQUENCE [LARGE SCALE GENOMIC DNA]</scope>
    <source>
        <strain evidence="3">CCUG 42722</strain>
    </source>
</reference>
<evidence type="ECO:0000256" key="1">
    <source>
        <dbReference type="ARBA" id="ARBA00010154"/>
    </source>
</evidence>